<dbReference type="Proteomes" id="UP000317909">
    <property type="component" value="Chromosome"/>
</dbReference>
<evidence type="ECO:0000313" key="1">
    <source>
        <dbReference type="EMBL" id="QDT72534.1"/>
    </source>
</evidence>
<dbReference type="PANTHER" id="PTHR33973:SF4">
    <property type="entry name" value="OS07G0153300 PROTEIN"/>
    <property type="match status" value="1"/>
</dbReference>
<dbReference type="OrthoDB" id="9778801at2"/>
<organism evidence="1 2">
    <name type="scientific">Lacipirellula limnantheis</name>
    <dbReference type="NCBI Taxonomy" id="2528024"/>
    <lineage>
        <taxon>Bacteria</taxon>
        <taxon>Pseudomonadati</taxon>
        <taxon>Planctomycetota</taxon>
        <taxon>Planctomycetia</taxon>
        <taxon>Pirellulales</taxon>
        <taxon>Lacipirellulaceae</taxon>
        <taxon>Lacipirellula</taxon>
    </lineage>
</organism>
<reference evidence="1 2" key="1">
    <citation type="submission" date="2019-02" db="EMBL/GenBank/DDBJ databases">
        <title>Deep-cultivation of Planctomycetes and their phenomic and genomic characterization uncovers novel biology.</title>
        <authorList>
            <person name="Wiegand S."/>
            <person name="Jogler M."/>
            <person name="Boedeker C."/>
            <person name="Pinto D."/>
            <person name="Vollmers J."/>
            <person name="Rivas-Marin E."/>
            <person name="Kohn T."/>
            <person name="Peeters S.H."/>
            <person name="Heuer A."/>
            <person name="Rast P."/>
            <person name="Oberbeckmann S."/>
            <person name="Bunk B."/>
            <person name="Jeske O."/>
            <person name="Meyerdierks A."/>
            <person name="Storesund J.E."/>
            <person name="Kallscheuer N."/>
            <person name="Luecker S."/>
            <person name="Lage O.M."/>
            <person name="Pohl T."/>
            <person name="Merkel B.J."/>
            <person name="Hornburger P."/>
            <person name="Mueller R.-W."/>
            <person name="Bruemmer F."/>
            <person name="Labrenz M."/>
            <person name="Spormann A.M."/>
            <person name="Op den Camp H."/>
            <person name="Overmann J."/>
            <person name="Amann R."/>
            <person name="Jetten M.S.M."/>
            <person name="Mascher T."/>
            <person name="Medema M.H."/>
            <person name="Devos D.P."/>
            <person name="Kaster A.-K."/>
            <person name="Ovreas L."/>
            <person name="Rohde M."/>
            <person name="Galperin M.Y."/>
            <person name="Jogler C."/>
        </authorList>
    </citation>
    <scope>NUCLEOTIDE SEQUENCE [LARGE SCALE GENOMIC DNA]</scope>
    <source>
        <strain evidence="1 2">I41</strain>
    </source>
</reference>
<dbReference type="AlphaFoldDB" id="A0A517TVY1"/>
<dbReference type="KEGG" id="llh:I41_17140"/>
<accession>A0A517TVY1</accession>
<sequence length="268" mass="30564">MQSCLYQGNVFHVRRHPVIHRFRYPAAMAYLDLDEASDLCERSWLVSTSRWAPLAFRAQDHAIGEDVALPNVGEVDGPGQLANDIRRHVARVTGRDCRGPVRLLTQFRHFGCYFSPLNLFYCFGSPGDETPQAIVAEVSNTPWNERRLYVLHAGNQRTGQGSALRYRHEKDFHVSPFMGLDAAYDWRLTVPDEHLRVRIRSTTGAGPPFEAAMSLERRPWSDRALASLLVRFPVSGLQILAAIYWQAFRLWRKRCPFYPHPNSICAAA</sequence>
<name>A0A517TVY1_9BACT</name>
<keyword evidence="2" id="KW-1185">Reference proteome</keyword>
<dbReference type="PANTHER" id="PTHR33973">
    <property type="entry name" value="OS07G0153300 PROTEIN"/>
    <property type="match status" value="1"/>
</dbReference>
<dbReference type="InterPro" id="IPR010775">
    <property type="entry name" value="DUF1365"/>
</dbReference>
<evidence type="ECO:0000313" key="2">
    <source>
        <dbReference type="Proteomes" id="UP000317909"/>
    </source>
</evidence>
<protein>
    <recommendedName>
        <fullName evidence="3">DUF1365 domain-containing protein</fullName>
    </recommendedName>
</protein>
<evidence type="ECO:0008006" key="3">
    <source>
        <dbReference type="Google" id="ProtNLM"/>
    </source>
</evidence>
<dbReference type="RefSeq" id="WP_145432094.1">
    <property type="nucleotide sequence ID" value="NZ_CP036339.1"/>
</dbReference>
<dbReference type="Pfam" id="PF07103">
    <property type="entry name" value="DUF1365"/>
    <property type="match status" value="1"/>
</dbReference>
<gene>
    <name evidence="1" type="ORF">I41_17140</name>
</gene>
<dbReference type="EMBL" id="CP036339">
    <property type="protein sequence ID" value="QDT72534.1"/>
    <property type="molecule type" value="Genomic_DNA"/>
</dbReference>
<proteinExistence type="predicted"/>